<reference evidence="2 3" key="1">
    <citation type="submission" date="2018-06" db="EMBL/GenBank/DDBJ databases">
        <authorList>
            <consortium name="Pathogen Informatics"/>
            <person name="Doyle S."/>
        </authorList>
    </citation>
    <scope>NUCLEOTIDE SEQUENCE [LARGE SCALE GENOMIC DNA]</scope>
    <source>
        <strain evidence="2 3">NCTC8179</strain>
    </source>
</reference>
<gene>
    <name evidence="2" type="primary">rpoD_2</name>
    <name evidence="2" type="ORF">NCTC8179_06228</name>
</gene>
<dbReference type="InterPro" id="IPR042189">
    <property type="entry name" value="RNA_pol_sigma_70_r1_1_sf"/>
</dbReference>
<dbReference type="GO" id="GO:0003677">
    <property type="term" value="F:DNA binding"/>
    <property type="evidence" value="ECO:0007669"/>
    <property type="project" value="InterPro"/>
</dbReference>
<dbReference type="InterPro" id="IPR007127">
    <property type="entry name" value="RNA_pol_sigma_70_r1_1"/>
</dbReference>
<dbReference type="Gene3D" id="1.10.220.120">
    <property type="entry name" value="Sigma-70 factor, region 1.1"/>
    <property type="match status" value="1"/>
</dbReference>
<dbReference type="EMBL" id="UGEB01000001">
    <property type="protein sequence ID" value="STL04564.1"/>
    <property type="molecule type" value="Genomic_DNA"/>
</dbReference>
<dbReference type="Pfam" id="PF03979">
    <property type="entry name" value="Sigma70_r1_1"/>
    <property type="match status" value="1"/>
</dbReference>
<protein>
    <submittedName>
        <fullName evidence="2">RNA polymerase</fullName>
    </submittedName>
</protein>
<evidence type="ECO:0000313" key="3">
    <source>
        <dbReference type="Proteomes" id="UP000255543"/>
    </source>
</evidence>
<accession>A0A377ADI4</accession>
<dbReference type="AlphaFoldDB" id="A0A377ADI4"/>
<evidence type="ECO:0000313" key="2">
    <source>
        <dbReference type="EMBL" id="STL04564.1"/>
    </source>
</evidence>
<sequence>MEQNPQSQLKLLVTRGKEQGYLTYAEVNDHLPEDIVDSDQIEDIIQMINDMAFR</sequence>
<feature type="domain" description="RNA polymerase sigma factor 70 region 1.1" evidence="1">
    <location>
        <begin position="4"/>
        <end position="51"/>
    </location>
</feature>
<dbReference type="GO" id="GO:0016987">
    <property type="term" value="F:sigma factor activity"/>
    <property type="evidence" value="ECO:0007669"/>
    <property type="project" value="InterPro"/>
</dbReference>
<proteinExistence type="predicted"/>
<evidence type="ECO:0000259" key="1">
    <source>
        <dbReference type="Pfam" id="PF03979"/>
    </source>
</evidence>
<organism evidence="2 3">
    <name type="scientific">Escherichia coli</name>
    <dbReference type="NCBI Taxonomy" id="562"/>
    <lineage>
        <taxon>Bacteria</taxon>
        <taxon>Pseudomonadati</taxon>
        <taxon>Pseudomonadota</taxon>
        <taxon>Gammaproteobacteria</taxon>
        <taxon>Enterobacterales</taxon>
        <taxon>Enterobacteriaceae</taxon>
        <taxon>Escherichia</taxon>
    </lineage>
</organism>
<dbReference type="Proteomes" id="UP000255543">
    <property type="component" value="Unassembled WGS sequence"/>
</dbReference>
<dbReference type="FunFam" id="1.10.220.120:FF:000001">
    <property type="entry name" value="RNA polymerase sigma factor RpoD"/>
    <property type="match status" value="1"/>
</dbReference>
<name>A0A377ADI4_ECOLX</name>